<dbReference type="Proteomes" id="UP000664109">
    <property type="component" value="Unassembled WGS sequence"/>
</dbReference>
<name>A0ABS2V334_9ACTN</name>
<comment type="caution">
    <text evidence="1">The sequence shown here is derived from an EMBL/GenBank/DDBJ whole genome shotgun (WGS) entry which is preliminary data.</text>
</comment>
<proteinExistence type="predicted"/>
<dbReference type="EMBL" id="JAFEJA010000002">
    <property type="protein sequence ID" value="MBM9624145.1"/>
    <property type="molecule type" value="Genomic_DNA"/>
</dbReference>
<gene>
    <name evidence="1" type="ORF">JE024_36865</name>
</gene>
<sequence>MPDATTTARLFTTRADLDHRLTTTGTWKNLHTAIHHSAPRMTSYPHPHEGEPVCGFSFTEDTPRPGPARTTGTILITPDGHATIRAHQLPGHRWLTALRHLGDLTPHALRPDALTTPAHPTPDHWALRPHVTNHSFSGHLNLPDDAHAQMLTEHPDPFGNVTAMLTIAPDTPQALTAAWTHATGFCHVLLTGTPAPAQP</sequence>
<protein>
    <submittedName>
        <fullName evidence="1">Uncharacterized protein</fullName>
    </submittedName>
</protein>
<evidence type="ECO:0000313" key="2">
    <source>
        <dbReference type="Proteomes" id="UP000664109"/>
    </source>
</evidence>
<dbReference type="RefSeq" id="WP_205378181.1">
    <property type="nucleotide sequence ID" value="NZ_JAFEJA010000002.1"/>
</dbReference>
<accession>A0ABS2V334</accession>
<organism evidence="1 2">
    <name type="scientific">Streptomyces zhihengii</name>
    <dbReference type="NCBI Taxonomy" id="1818004"/>
    <lineage>
        <taxon>Bacteria</taxon>
        <taxon>Bacillati</taxon>
        <taxon>Actinomycetota</taxon>
        <taxon>Actinomycetes</taxon>
        <taxon>Kitasatosporales</taxon>
        <taxon>Streptomycetaceae</taxon>
        <taxon>Streptomyces</taxon>
    </lineage>
</organism>
<evidence type="ECO:0000313" key="1">
    <source>
        <dbReference type="EMBL" id="MBM9624145.1"/>
    </source>
</evidence>
<keyword evidence="2" id="KW-1185">Reference proteome</keyword>
<reference evidence="1 2" key="1">
    <citation type="journal article" date="2016" name="Arch. Microbiol.">
        <title>Streptomyces zhihengii sp. nov., isolated from rhizospheric soil of Psammosilene tunicoides.</title>
        <authorList>
            <person name="Huang M.J."/>
            <person name="Fei J.J."/>
            <person name="Salam N."/>
            <person name="Kim C.J."/>
            <person name="Hozzein W.N."/>
            <person name="Xiao M."/>
            <person name="Huang H.Q."/>
            <person name="Li W.J."/>
        </authorList>
    </citation>
    <scope>NUCLEOTIDE SEQUENCE [LARGE SCALE GENOMIC DNA]</scope>
    <source>
        <strain evidence="1 2">YIM T102</strain>
    </source>
</reference>